<dbReference type="AlphaFoldDB" id="A0A6V7UCR3"/>
<sequence length="154" mass="18272">MIILRCWFEHLFKCAFEYTGFDNDDISEQQINILFDIIINGGRKLPQFYFKSNKCFKLSRLYDLIFEHITTSTNCSKMVPVILLEYISNSNFKLSKKAKNVEIKKLKVVKYTKYKISNIHNPKVKFSFCNAERVVHTNFGMNSNFKFKIRIMKV</sequence>
<proteinExistence type="predicted"/>
<organism evidence="1 2">
    <name type="scientific">Meloidogyne enterolobii</name>
    <name type="common">Root-knot nematode worm</name>
    <name type="synonym">Meloidogyne mayaguensis</name>
    <dbReference type="NCBI Taxonomy" id="390850"/>
    <lineage>
        <taxon>Eukaryota</taxon>
        <taxon>Metazoa</taxon>
        <taxon>Ecdysozoa</taxon>
        <taxon>Nematoda</taxon>
        <taxon>Chromadorea</taxon>
        <taxon>Rhabditida</taxon>
        <taxon>Tylenchina</taxon>
        <taxon>Tylenchomorpha</taxon>
        <taxon>Tylenchoidea</taxon>
        <taxon>Meloidogynidae</taxon>
        <taxon>Meloidogyninae</taxon>
        <taxon>Meloidogyne</taxon>
    </lineage>
</organism>
<dbReference type="EMBL" id="CAJEWN010000055">
    <property type="protein sequence ID" value="CAD2153969.1"/>
    <property type="molecule type" value="Genomic_DNA"/>
</dbReference>
<comment type="caution">
    <text evidence="1">The sequence shown here is derived from an EMBL/GenBank/DDBJ whole genome shotgun (WGS) entry which is preliminary data.</text>
</comment>
<accession>A0A6V7UCR3</accession>
<gene>
    <name evidence="1" type="ORF">MENT_LOCUS11312</name>
</gene>
<dbReference type="Proteomes" id="UP000580250">
    <property type="component" value="Unassembled WGS sequence"/>
</dbReference>
<protein>
    <submittedName>
        <fullName evidence="1">Uncharacterized protein</fullName>
    </submittedName>
</protein>
<reference evidence="1 2" key="1">
    <citation type="submission" date="2020-08" db="EMBL/GenBank/DDBJ databases">
        <authorList>
            <person name="Koutsovoulos G."/>
            <person name="Danchin GJ E."/>
        </authorList>
    </citation>
    <scope>NUCLEOTIDE SEQUENCE [LARGE SCALE GENOMIC DNA]</scope>
</reference>
<evidence type="ECO:0000313" key="2">
    <source>
        <dbReference type="Proteomes" id="UP000580250"/>
    </source>
</evidence>
<name>A0A6V7UCR3_MELEN</name>
<evidence type="ECO:0000313" key="1">
    <source>
        <dbReference type="EMBL" id="CAD2153969.1"/>
    </source>
</evidence>